<dbReference type="InterPro" id="IPR015424">
    <property type="entry name" value="PyrdxlP-dep_Trfase"/>
</dbReference>
<evidence type="ECO:0000256" key="8">
    <source>
        <dbReference type="ARBA" id="ARBA00023015"/>
    </source>
</evidence>
<evidence type="ECO:0000256" key="10">
    <source>
        <dbReference type="ARBA" id="ARBA00023163"/>
    </source>
</evidence>
<accession>A0A1I3AW26</accession>
<dbReference type="InterPro" id="IPR036388">
    <property type="entry name" value="WH-like_DNA-bd_sf"/>
</dbReference>
<keyword evidence="5 12" id="KW-0032">Aminotransferase</keyword>
<keyword evidence="8" id="KW-0805">Transcription regulation</keyword>
<organism evidence="12 13">
    <name type="scientific">Tindallia magadiensis</name>
    <dbReference type="NCBI Taxonomy" id="69895"/>
    <lineage>
        <taxon>Bacteria</taxon>
        <taxon>Bacillati</taxon>
        <taxon>Bacillota</taxon>
        <taxon>Clostridia</taxon>
        <taxon>Peptostreptococcales</taxon>
        <taxon>Tindalliaceae</taxon>
        <taxon>Tindallia</taxon>
    </lineage>
</organism>
<evidence type="ECO:0000313" key="12">
    <source>
        <dbReference type="EMBL" id="SFH53976.1"/>
    </source>
</evidence>
<keyword evidence="13" id="KW-1185">Reference proteome</keyword>
<evidence type="ECO:0000256" key="6">
    <source>
        <dbReference type="ARBA" id="ARBA00022679"/>
    </source>
</evidence>
<dbReference type="Gene3D" id="1.10.10.10">
    <property type="entry name" value="Winged helix-like DNA-binding domain superfamily/Winged helix DNA-binding domain"/>
    <property type="match status" value="1"/>
</dbReference>
<dbReference type="OrthoDB" id="9802328at2"/>
<dbReference type="Pfam" id="PF00155">
    <property type="entry name" value="Aminotran_1_2"/>
    <property type="match status" value="1"/>
</dbReference>
<reference evidence="13" key="1">
    <citation type="submission" date="2016-10" db="EMBL/GenBank/DDBJ databases">
        <authorList>
            <person name="Varghese N."/>
            <person name="Submissions S."/>
        </authorList>
    </citation>
    <scope>NUCLEOTIDE SEQUENCE [LARGE SCALE GENOMIC DNA]</scope>
    <source>
        <strain evidence="13">Z-7934</strain>
    </source>
</reference>
<protein>
    <submittedName>
        <fullName evidence="12">DNA-binding transcriptional regulator, MocR family, contains an aminotransferase domain</fullName>
    </submittedName>
</protein>
<evidence type="ECO:0000259" key="11">
    <source>
        <dbReference type="PROSITE" id="PS50949"/>
    </source>
</evidence>
<name>A0A1I3AW26_9FIRM</name>
<dbReference type="SUPFAM" id="SSF53383">
    <property type="entry name" value="PLP-dependent transferases"/>
    <property type="match status" value="1"/>
</dbReference>
<dbReference type="FunFam" id="3.40.640.10:FF:000053">
    <property type="entry name" value="Aminotransferase, class I"/>
    <property type="match status" value="1"/>
</dbReference>
<dbReference type="SMART" id="SM00345">
    <property type="entry name" value="HTH_GNTR"/>
    <property type="match status" value="1"/>
</dbReference>
<evidence type="ECO:0000256" key="1">
    <source>
        <dbReference type="ARBA" id="ARBA00001933"/>
    </source>
</evidence>
<evidence type="ECO:0000256" key="9">
    <source>
        <dbReference type="ARBA" id="ARBA00023125"/>
    </source>
</evidence>
<evidence type="ECO:0000256" key="4">
    <source>
        <dbReference type="ARBA" id="ARBA00011738"/>
    </source>
</evidence>
<comment type="similarity">
    <text evidence="2">In the C-terminal section; belongs to the class-I pyridoxal-phosphate-dependent aminotransferase family.</text>
</comment>
<dbReference type="GO" id="GO:0008483">
    <property type="term" value="F:transaminase activity"/>
    <property type="evidence" value="ECO:0007669"/>
    <property type="project" value="UniProtKB-KW"/>
</dbReference>
<keyword evidence="7" id="KW-0663">Pyridoxal phosphate</keyword>
<dbReference type="AlphaFoldDB" id="A0A1I3AW26"/>
<dbReference type="Pfam" id="PF00392">
    <property type="entry name" value="GntR"/>
    <property type="match status" value="1"/>
</dbReference>
<dbReference type="RefSeq" id="WP_093369149.1">
    <property type="nucleotide sequence ID" value="NZ_FOQA01000001.1"/>
</dbReference>
<comment type="similarity">
    <text evidence="3">Belongs to the class-I pyridoxal-phosphate-dependent aminotransferase family.</text>
</comment>
<dbReference type="Proteomes" id="UP000199287">
    <property type="component" value="Unassembled WGS sequence"/>
</dbReference>
<proteinExistence type="inferred from homology"/>
<sequence length="500" mass="56923">MDNWIHQMNIDNNKTSHLYIQIYCGIKQLISSKRLKHGDRLPAVRKMAGVLNVNTVTVVKAYELLERDELVIKKIGSGTYVNFENNDIMGNVLVNDEWEKIQLRQLNQMTERNISITEETINFASANPSPDLFPVDDFKEALLEVLDRDKGFAFSYQDSRGYAPLRQRMADLAKVNGISATSEEIQIISGAQQGIDLVAKGTLQPGDTVLIERPSYSGAIAAFYSRGSRVKDIELTPDGIDIDLFEKTVKESRPKLVYLMPNFQNPTGISYTLEKLKAIIELSEKYDFTILEDDYVNEFAFSSSPVNTLKSLDRYQRVIYIKSFSKIFMPGLRLGYMIVPSEIYSTLVMAKQATDISTSGLLQRALERYFYHGKWDSNMKKLTNEYYKRFCAMKSIIESDLSTEITCRIPSGGLNFWIELPKGIDASLLYSKVANKNIVFAPGSLFYLNKPIYERLRISIAAVSLNQIEIGMTEMIRLIRNTDKLINTEKWSGEEKEPIL</sequence>
<dbReference type="InterPro" id="IPR015421">
    <property type="entry name" value="PyrdxlP-dep_Trfase_major"/>
</dbReference>
<evidence type="ECO:0000256" key="5">
    <source>
        <dbReference type="ARBA" id="ARBA00022576"/>
    </source>
</evidence>
<comment type="subunit">
    <text evidence="4">Homodimer.</text>
</comment>
<dbReference type="Gene3D" id="3.40.640.10">
    <property type="entry name" value="Type I PLP-dependent aspartate aminotransferase-like (Major domain)"/>
    <property type="match status" value="1"/>
</dbReference>
<dbReference type="PANTHER" id="PTHR46577:SF2">
    <property type="entry name" value="TRANSCRIPTIONAL REGULATORY PROTEIN"/>
    <property type="match status" value="1"/>
</dbReference>
<keyword evidence="10" id="KW-0804">Transcription</keyword>
<evidence type="ECO:0000256" key="3">
    <source>
        <dbReference type="ARBA" id="ARBA00007441"/>
    </source>
</evidence>
<evidence type="ECO:0000256" key="2">
    <source>
        <dbReference type="ARBA" id="ARBA00005384"/>
    </source>
</evidence>
<dbReference type="InterPro" id="IPR015422">
    <property type="entry name" value="PyrdxlP-dep_Trfase_small"/>
</dbReference>
<feature type="domain" description="HTH gntR-type" evidence="11">
    <location>
        <begin position="16"/>
        <end position="84"/>
    </location>
</feature>
<dbReference type="GO" id="GO:0003700">
    <property type="term" value="F:DNA-binding transcription factor activity"/>
    <property type="evidence" value="ECO:0007669"/>
    <property type="project" value="InterPro"/>
</dbReference>
<dbReference type="CDD" id="cd00609">
    <property type="entry name" value="AAT_like"/>
    <property type="match status" value="1"/>
</dbReference>
<evidence type="ECO:0000313" key="13">
    <source>
        <dbReference type="Proteomes" id="UP000199287"/>
    </source>
</evidence>
<dbReference type="GO" id="GO:0003677">
    <property type="term" value="F:DNA binding"/>
    <property type="evidence" value="ECO:0007669"/>
    <property type="project" value="UniProtKB-KW"/>
</dbReference>
<dbReference type="PROSITE" id="PS50949">
    <property type="entry name" value="HTH_GNTR"/>
    <property type="match status" value="1"/>
</dbReference>
<dbReference type="InterPro" id="IPR051446">
    <property type="entry name" value="HTH_trans_reg/aminotransferase"/>
</dbReference>
<dbReference type="GO" id="GO:0030170">
    <property type="term" value="F:pyridoxal phosphate binding"/>
    <property type="evidence" value="ECO:0007669"/>
    <property type="project" value="InterPro"/>
</dbReference>
<dbReference type="InterPro" id="IPR004839">
    <property type="entry name" value="Aminotransferase_I/II_large"/>
</dbReference>
<comment type="cofactor">
    <cofactor evidence="1">
        <name>pyridoxal 5'-phosphate</name>
        <dbReference type="ChEBI" id="CHEBI:597326"/>
    </cofactor>
</comment>
<dbReference type="SUPFAM" id="SSF46785">
    <property type="entry name" value="Winged helix' DNA-binding domain"/>
    <property type="match status" value="1"/>
</dbReference>
<gene>
    <name evidence="12" type="ORF">SAMN05192551_101426</name>
</gene>
<dbReference type="EMBL" id="FOQA01000001">
    <property type="protein sequence ID" value="SFH53976.1"/>
    <property type="molecule type" value="Genomic_DNA"/>
</dbReference>
<dbReference type="PANTHER" id="PTHR46577">
    <property type="entry name" value="HTH-TYPE TRANSCRIPTIONAL REGULATORY PROTEIN GABR"/>
    <property type="match status" value="1"/>
</dbReference>
<dbReference type="STRING" id="69895.SAMN05192551_101426"/>
<dbReference type="InterPro" id="IPR000524">
    <property type="entry name" value="Tscrpt_reg_HTH_GntR"/>
</dbReference>
<keyword evidence="9 12" id="KW-0238">DNA-binding</keyword>
<evidence type="ECO:0000256" key="7">
    <source>
        <dbReference type="ARBA" id="ARBA00022898"/>
    </source>
</evidence>
<dbReference type="InterPro" id="IPR036390">
    <property type="entry name" value="WH_DNA-bd_sf"/>
</dbReference>
<dbReference type="Gene3D" id="3.90.1150.10">
    <property type="entry name" value="Aspartate Aminotransferase, domain 1"/>
    <property type="match status" value="1"/>
</dbReference>
<keyword evidence="6 12" id="KW-0808">Transferase</keyword>